<name>A0A543FY59_9PSEU</name>
<accession>A0A543FY59</accession>
<dbReference type="AlphaFoldDB" id="A0A543FY59"/>
<comment type="caution">
    <text evidence="1">The sequence shown here is derived from an EMBL/GenBank/DDBJ whole genome shotgun (WGS) entry which is preliminary data.</text>
</comment>
<dbReference type="RefSeq" id="WP_142105407.1">
    <property type="nucleotide sequence ID" value="NZ_VFPH01000002.1"/>
</dbReference>
<dbReference type="OrthoDB" id="4548496at2"/>
<evidence type="ECO:0000313" key="2">
    <source>
        <dbReference type="Proteomes" id="UP000319818"/>
    </source>
</evidence>
<reference evidence="1 2" key="1">
    <citation type="submission" date="2019-06" db="EMBL/GenBank/DDBJ databases">
        <title>Sequencing the genomes of 1000 actinobacteria strains.</title>
        <authorList>
            <person name="Klenk H.-P."/>
        </authorList>
    </citation>
    <scope>NUCLEOTIDE SEQUENCE [LARGE SCALE GENOMIC DNA]</scope>
    <source>
        <strain evidence="1 2">DSM 45511</strain>
    </source>
</reference>
<dbReference type="Proteomes" id="UP000319818">
    <property type="component" value="Unassembled WGS sequence"/>
</dbReference>
<sequence>MLLWTFQPLERVGVLEAGGELVGSWEHVPSSTGDAILVAYREMVAAMERAGVATAGRPPVWAWGGGGGVTVQDALMLVGEPLWDGYATVEFAAPERLTHVTGYGAWCDYLFALFDGPADPSGWDVPTAIQGELVQVCLPVLRAGWVHEVRPLPRSPEEVTNWSARA</sequence>
<protein>
    <submittedName>
        <fullName evidence="1">Uncharacterized protein</fullName>
    </submittedName>
</protein>
<proteinExistence type="predicted"/>
<organism evidence="1 2">
    <name type="scientific">Pseudonocardia cypriaca</name>
    <dbReference type="NCBI Taxonomy" id="882449"/>
    <lineage>
        <taxon>Bacteria</taxon>
        <taxon>Bacillati</taxon>
        <taxon>Actinomycetota</taxon>
        <taxon>Actinomycetes</taxon>
        <taxon>Pseudonocardiales</taxon>
        <taxon>Pseudonocardiaceae</taxon>
        <taxon>Pseudonocardia</taxon>
    </lineage>
</organism>
<keyword evidence="2" id="KW-1185">Reference proteome</keyword>
<gene>
    <name evidence="1" type="ORF">FB388_6024</name>
</gene>
<evidence type="ECO:0000313" key="1">
    <source>
        <dbReference type="EMBL" id="TQM38780.1"/>
    </source>
</evidence>
<dbReference type="EMBL" id="VFPH01000002">
    <property type="protein sequence ID" value="TQM38780.1"/>
    <property type="molecule type" value="Genomic_DNA"/>
</dbReference>